<evidence type="ECO:0000313" key="4">
    <source>
        <dbReference type="Proteomes" id="UP000094412"/>
    </source>
</evidence>
<feature type="transmembrane region" description="Helical" evidence="2">
    <location>
        <begin position="17"/>
        <end position="36"/>
    </location>
</feature>
<reference evidence="3 4" key="1">
    <citation type="submission" date="2016-08" db="EMBL/GenBank/DDBJ databases">
        <title>Whole genome sequence of Mesorhizobium sp. strain UASWS1009 isolated from industrial sewage.</title>
        <authorList>
            <person name="Crovadore J."/>
            <person name="Calmin G."/>
            <person name="Chablais R."/>
            <person name="Cochard B."/>
            <person name="Lefort F."/>
        </authorList>
    </citation>
    <scope>NUCLEOTIDE SEQUENCE [LARGE SCALE GENOMIC DNA]</scope>
    <source>
        <strain evidence="3 4">UASWS1009</strain>
    </source>
</reference>
<dbReference type="EMBL" id="MDEO01000036">
    <property type="protein sequence ID" value="OCX12459.1"/>
    <property type="molecule type" value="Genomic_DNA"/>
</dbReference>
<dbReference type="STRING" id="1566387.QV13_22825"/>
<dbReference type="Proteomes" id="UP000094412">
    <property type="component" value="Unassembled WGS sequence"/>
</dbReference>
<feature type="region of interest" description="Disordered" evidence="1">
    <location>
        <begin position="58"/>
        <end position="134"/>
    </location>
</feature>
<evidence type="ECO:0000313" key="3">
    <source>
        <dbReference type="EMBL" id="OCX12459.1"/>
    </source>
</evidence>
<dbReference type="Gene3D" id="2.40.50.90">
    <property type="match status" value="1"/>
</dbReference>
<feature type="region of interest" description="Disordered" evidence="1">
    <location>
        <begin position="281"/>
        <end position="343"/>
    </location>
</feature>
<name>A0A1C2DCI8_9HYPH</name>
<gene>
    <name evidence="3" type="ORF">QV13_22825</name>
</gene>
<proteinExistence type="predicted"/>
<evidence type="ECO:0000256" key="1">
    <source>
        <dbReference type="SAM" id="MobiDB-lite"/>
    </source>
</evidence>
<evidence type="ECO:0000256" key="2">
    <source>
        <dbReference type="SAM" id="Phobius"/>
    </source>
</evidence>
<accession>A0A1C2DCI8</accession>
<dbReference type="SUPFAM" id="SSF50199">
    <property type="entry name" value="Staphylococcal nuclease"/>
    <property type="match status" value="1"/>
</dbReference>
<dbReference type="AlphaFoldDB" id="A0A1C2DCI8"/>
<comment type="caution">
    <text evidence="3">The sequence shown here is derived from an EMBL/GenBank/DDBJ whole genome shotgun (WGS) entry which is preliminary data.</text>
</comment>
<feature type="compositionally biased region" description="Polar residues" evidence="1">
    <location>
        <begin position="102"/>
        <end position="116"/>
    </location>
</feature>
<keyword evidence="2" id="KW-0472">Membrane</keyword>
<protein>
    <recommendedName>
        <fullName evidence="5">TNase-like domain-containing protein</fullName>
    </recommendedName>
</protein>
<evidence type="ECO:0008006" key="5">
    <source>
        <dbReference type="Google" id="ProtNLM"/>
    </source>
</evidence>
<keyword evidence="2" id="KW-0812">Transmembrane</keyword>
<keyword evidence="2" id="KW-1133">Transmembrane helix</keyword>
<organism evidence="3 4">
    <name type="scientific">Mesorhizobium hungaricum</name>
    <dbReference type="NCBI Taxonomy" id="1566387"/>
    <lineage>
        <taxon>Bacteria</taxon>
        <taxon>Pseudomonadati</taxon>
        <taxon>Pseudomonadota</taxon>
        <taxon>Alphaproteobacteria</taxon>
        <taxon>Hyphomicrobiales</taxon>
        <taxon>Phyllobacteriaceae</taxon>
        <taxon>Mesorhizobium</taxon>
    </lineage>
</organism>
<dbReference type="InterPro" id="IPR035437">
    <property type="entry name" value="SNase_OB-fold_sf"/>
</dbReference>
<keyword evidence="4" id="KW-1185">Reference proteome</keyword>
<sequence length="343" mass="34653">MGGADRLGKPVGAGVRLIHATAAVLFLGAAAAAIVAGGRIADHGTKIAISSEDIPSLDALGDAPTGDGSAETGEPVAETNQQPAAAVKEGSGQQPGEAAATPPSQQSGQPETSPPSRSIDPMTAPPPSDTGALQRIEPRAPLSKLSLALPPKPKMPDEWKGTPLYQPVAPAAGRIDAKGYSVAVSGIDIVAEDETCTDEAGKSWPCGLRARSAFRAFLGHRAVTCTVPPEGGRDLISADCRVGKVDIGRWLVSNGWARASASGRYAEAGNKARTEKKGIFGKAPDLGGLPPSPAPVSAPATVPDTILDETGVADPTAPDVRPPAGQVPGGDPTLRAFPPAPAQ</sequence>